<dbReference type="GeneID" id="36332516"/>
<keyword evidence="2" id="KW-1185">Reference proteome</keyword>
<sequence>MQVRSWGFTHVYVWTDSPNFHYNPHSHPGVTTHLILSGEFTVTYPDDEPGRKEAFGPGARIDVAAGKIHEVWIGKEGCTYVIGE</sequence>
<dbReference type="PANTHER" id="PTHR40434">
    <property type="entry name" value="CUPIN_2 DOMAIN-CONTAINING PROTEIN"/>
    <property type="match status" value="1"/>
</dbReference>
<evidence type="ECO:0000313" key="1">
    <source>
        <dbReference type="EMBL" id="OSX56335.1"/>
    </source>
</evidence>
<dbReference type="AlphaFoldDB" id="A0A1X6MJ16"/>
<organism evidence="1 2">
    <name type="scientific">Postia placenta MAD-698-R-SB12</name>
    <dbReference type="NCBI Taxonomy" id="670580"/>
    <lineage>
        <taxon>Eukaryota</taxon>
        <taxon>Fungi</taxon>
        <taxon>Dikarya</taxon>
        <taxon>Basidiomycota</taxon>
        <taxon>Agaricomycotina</taxon>
        <taxon>Agaricomycetes</taxon>
        <taxon>Polyporales</taxon>
        <taxon>Adustoporiaceae</taxon>
        <taxon>Rhodonia</taxon>
    </lineage>
</organism>
<dbReference type="SUPFAM" id="SSF51182">
    <property type="entry name" value="RmlC-like cupins"/>
    <property type="match status" value="1"/>
</dbReference>
<dbReference type="InterPro" id="IPR014710">
    <property type="entry name" value="RmlC-like_jellyroll"/>
</dbReference>
<reference evidence="1 2" key="1">
    <citation type="submission" date="2017-04" db="EMBL/GenBank/DDBJ databases">
        <title>Genome Sequence of the Model Brown-Rot Fungus Postia placenta SB12.</title>
        <authorList>
            <consortium name="DOE Joint Genome Institute"/>
            <person name="Gaskell J."/>
            <person name="Kersten P."/>
            <person name="Larrondo L.F."/>
            <person name="Canessa P."/>
            <person name="Martinez D."/>
            <person name="Hibbett D."/>
            <person name="Schmoll M."/>
            <person name="Kubicek C.P."/>
            <person name="Martinez A.T."/>
            <person name="Yadav J."/>
            <person name="Master E."/>
            <person name="Magnuson J.K."/>
            <person name="James T."/>
            <person name="Yaver D."/>
            <person name="Berka R."/>
            <person name="Labutti K."/>
            <person name="Lipzen A."/>
            <person name="Aerts A."/>
            <person name="Barry K."/>
            <person name="Henrissat B."/>
            <person name="Blanchette R."/>
            <person name="Grigoriev I."/>
            <person name="Cullen D."/>
        </authorList>
    </citation>
    <scope>NUCLEOTIDE SEQUENCE [LARGE SCALE GENOMIC DNA]</scope>
    <source>
        <strain evidence="1 2">MAD-698-R-SB12</strain>
    </source>
</reference>
<dbReference type="OrthoDB" id="5270965at2759"/>
<dbReference type="Gene3D" id="2.60.120.10">
    <property type="entry name" value="Jelly Rolls"/>
    <property type="match status" value="1"/>
</dbReference>
<accession>A0A1X6MJ16</accession>
<evidence type="ECO:0000313" key="2">
    <source>
        <dbReference type="Proteomes" id="UP000194127"/>
    </source>
</evidence>
<evidence type="ECO:0008006" key="3">
    <source>
        <dbReference type="Google" id="ProtNLM"/>
    </source>
</evidence>
<dbReference type="RefSeq" id="XP_024333129.1">
    <property type="nucleotide sequence ID" value="XM_024487567.1"/>
</dbReference>
<dbReference type="PANTHER" id="PTHR40434:SF1">
    <property type="entry name" value="CUPIN TYPE-1 DOMAIN-CONTAINING PROTEIN"/>
    <property type="match status" value="1"/>
</dbReference>
<dbReference type="Proteomes" id="UP000194127">
    <property type="component" value="Unassembled WGS sequence"/>
</dbReference>
<protein>
    <recommendedName>
        <fullName evidence="3">Cupin 2 conserved barrel domain-containing protein</fullName>
    </recommendedName>
</protein>
<dbReference type="InterPro" id="IPR011051">
    <property type="entry name" value="RmlC_Cupin_sf"/>
</dbReference>
<name>A0A1X6MJ16_9APHY</name>
<gene>
    <name evidence="1" type="ORF">POSPLADRAFT_1160577</name>
</gene>
<dbReference type="EMBL" id="KZ110614">
    <property type="protein sequence ID" value="OSX56335.1"/>
    <property type="molecule type" value="Genomic_DNA"/>
</dbReference>
<proteinExistence type="predicted"/>